<name>A0A645HHC1_9ZZZZ</name>
<gene>
    <name evidence="1" type="ORF">SDC9_185945</name>
</gene>
<dbReference type="EMBL" id="VSSQ01093647">
    <property type="protein sequence ID" value="MPN38421.1"/>
    <property type="molecule type" value="Genomic_DNA"/>
</dbReference>
<sequence length="177" mass="20151">MSSSGHGKILVLFREKKYGLLYANQIAQKNFGRFLDLQHRTSVFYILGRGAVVDVFAQIIPAALLDRLEQGQQRMPGPAQLRFDKIGVEFFYFCRPGYFIRRFLGNTAHFSLHLSQNDLDIKPALIPHPVVEDLAHFRGAPAVFIKFVIDDMGHYSSFPSRRSAPLSFFIGDGFDFH</sequence>
<reference evidence="1" key="1">
    <citation type="submission" date="2019-08" db="EMBL/GenBank/DDBJ databases">
        <authorList>
            <person name="Kucharzyk K."/>
            <person name="Murdoch R.W."/>
            <person name="Higgins S."/>
            <person name="Loffler F."/>
        </authorList>
    </citation>
    <scope>NUCLEOTIDE SEQUENCE</scope>
</reference>
<proteinExistence type="predicted"/>
<evidence type="ECO:0000313" key="1">
    <source>
        <dbReference type="EMBL" id="MPN38421.1"/>
    </source>
</evidence>
<protein>
    <submittedName>
        <fullName evidence="1">Uncharacterized protein</fullName>
    </submittedName>
</protein>
<accession>A0A645HHC1</accession>
<comment type="caution">
    <text evidence="1">The sequence shown here is derived from an EMBL/GenBank/DDBJ whole genome shotgun (WGS) entry which is preliminary data.</text>
</comment>
<organism evidence="1">
    <name type="scientific">bioreactor metagenome</name>
    <dbReference type="NCBI Taxonomy" id="1076179"/>
    <lineage>
        <taxon>unclassified sequences</taxon>
        <taxon>metagenomes</taxon>
        <taxon>ecological metagenomes</taxon>
    </lineage>
</organism>
<dbReference type="AlphaFoldDB" id="A0A645HHC1"/>